<dbReference type="EMBL" id="CP012850">
    <property type="protein sequence ID" value="ALI36900.1"/>
    <property type="molecule type" value="Genomic_DNA"/>
</dbReference>
<sequence>MQDRIYEKKKQTILRFIKKHRKVDHSFILNEVNIDYDTLMKIISELHSEGLLDPKLS</sequence>
<organism evidence="1 2">
    <name type="scientific">Candidatus Nitrosocosmicus oleophilus</name>
    <dbReference type="NCBI Taxonomy" id="1353260"/>
    <lineage>
        <taxon>Archaea</taxon>
        <taxon>Nitrososphaerota</taxon>
        <taxon>Nitrososphaeria</taxon>
        <taxon>Nitrososphaerales</taxon>
        <taxon>Nitrososphaeraceae</taxon>
        <taxon>Candidatus Nitrosocosmicus</taxon>
    </lineage>
</organism>
<dbReference type="Proteomes" id="UP000058925">
    <property type="component" value="Chromosome"/>
</dbReference>
<evidence type="ECO:0008006" key="3">
    <source>
        <dbReference type="Google" id="ProtNLM"/>
    </source>
</evidence>
<accession>A0A654M1R2</accession>
<reference evidence="2" key="1">
    <citation type="submission" date="2015-10" db="EMBL/GenBank/DDBJ databases">
        <title>Niche specialization of a soil ammonia-oxidizing archaeon, Candidatus Nitrosocosmicus oleophilus.</title>
        <authorList>
            <person name="Jung M.-Y."/>
            <person name="Rhee S.-K."/>
        </authorList>
    </citation>
    <scope>NUCLEOTIDE SEQUENCE [LARGE SCALE GENOMIC DNA]</scope>
    <source>
        <strain evidence="2">MY3</strain>
    </source>
</reference>
<name>A0A654M1R2_9ARCH</name>
<protein>
    <recommendedName>
        <fullName evidence="3">MarR family transcriptional regulator</fullName>
    </recommendedName>
</protein>
<keyword evidence="2" id="KW-1185">Reference proteome</keyword>
<dbReference type="AlphaFoldDB" id="A0A654M1R2"/>
<evidence type="ECO:0000313" key="1">
    <source>
        <dbReference type="EMBL" id="ALI36900.1"/>
    </source>
</evidence>
<gene>
    <name evidence="1" type="ORF">NMY3_02710</name>
</gene>
<evidence type="ECO:0000313" key="2">
    <source>
        <dbReference type="Proteomes" id="UP000058925"/>
    </source>
</evidence>
<proteinExistence type="predicted"/>
<dbReference type="KEGG" id="taa:NMY3_02710"/>